<reference evidence="5 6" key="1">
    <citation type="submission" date="2019-06" db="EMBL/GenBank/DDBJ databases">
        <title>Whole genome shotgun sequence of Brevibacillus parabrevis NBRC 12334.</title>
        <authorList>
            <person name="Hosoyama A."/>
            <person name="Uohara A."/>
            <person name="Ohji S."/>
            <person name="Ichikawa N."/>
        </authorList>
    </citation>
    <scope>NUCLEOTIDE SEQUENCE [LARGE SCALE GENOMIC DNA]</scope>
    <source>
        <strain evidence="5 6">NBRC 12334</strain>
    </source>
</reference>
<dbReference type="SMART" id="SM00342">
    <property type="entry name" value="HTH_ARAC"/>
    <property type="match status" value="1"/>
</dbReference>
<dbReference type="Proteomes" id="UP000316882">
    <property type="component" value="Unassembled WGS sequence"/>
</dbReference>
<dbReference type="GO" id="GO:0003700">
    <property type="term" value="F:DNA-binding transcription factor activity"/>
    <property type="evidence" value="ECO:0007669"/>
    <property type="project" value="InterPro"/>
</dbReference>
<dbReference type="Gene3D" id="1.10.10.60">
    <property type="entry name" value="Homeodomain-like"/>
    <property type="match status" value="1"/>
</dbReference>
<proteinExistence type="predicted"/>
<evidence type="ECO:0000313" key="6">
    <source>
        <dbReference type="Proteomes" id="UP000316882"/>
    </source>
</evidence>
<dbReference type="AlphaFoldDB" id="A0A4Y3PB47"/>
<evidence type="ECO:0000259" key="4">
    <source>
        <dbReference type="PROSITE" id="PS01124"/>
    </source>
</evidence>
<feature type="domain" description="HTH araC/xylS-type" evidence="4">
    <location>
        <begin position="169"/>
        <end position="270"/>
    </location>
</feature>
<name>A0A4Y3PB47_BREPA</name>
<organism evidence="5 6">
    <name type="scientific">Brevibacillus parabrevis</name>
    <dbReference type="NCBI Taxonomy" id="54914"/>
    <lineage>
        <taxon>Bacteria</taxon>
        <taxon>Bacillati</taxon>
        <taxon>Bacillota</taxon>
        <taxon>Bacilli</taxon>
        <taxon>Bacillales</taxon>
        <taxon>Paenibacillaceae</taxon>
        <taxon>Brevibacillus</taxon>
    </lineage>
</organism>
<dbReference type="EMBL" id="BJMH01000001">
    <property type="protein sequence ID" value="GEB30793.1"/>
    <property type="molecule type" value="Genomic_DNA"/>
</dbReference>
<dbReference type="InterPro" id="IPR050204">
    <property type="entry name" value="AraC_XylS_family_regulators"/>
</dbReference>
<dbReference type="Pfam" id="PF20240">
    <property type="entry name" value="DUF6597"/>
    <property type="match status" value="1"/>
</dbReference>
<gene>
    <name evidence="5" type="ORF">BPA01_03730</name>
</gene>
<accession>A0A4Y3PB47</accession>
<dbReference type="InterPro" id="IPR046532">
    <property type="entry name" value="DUF6597"/>
</dbReference>
<dbReference type="PANTHER" id="PTHR46796">
    <property type="entry name" value="HTH-TYPE TRANSCRIPTIONAL ACTIVATOR RHAS-RELATED"/>
    <property type="match status" value="1"/>
</dbReference>
<evidence type="ECO:0000256" key="2">
    <source>
        <dbReference type="ARBA" id="ARBA00023125"/>
    </source>
</evidence>
<dbReference type="PANTHER" id="PTHR46796:SF13">
    <property type="entry name" value="HTH-TYPE TRANSCRIPTIONAL ACTIVATOR RHAS"/>
    <property type="match status" value="1"/>
</dbReference>
<dbReference type="PROSITE" id="PS01124">
    <property type="entry name" value="HTH_ARAC_FAMILY_2"/>
    <property type="match status" value="1"/>
</dbReference>
<keyword evidence="3" id="KW-0804">Transcription</keyword>
<dbReference type="GO" id="GO:0043565">
    <property type="term" value="F:sequence-specific DNA binding"/>
    <property type="evidence" value="ECO:0007669"/>
    <property type="project" value="InterPro"/>
</dbReference>
<comment type="caution">
    <text evidence="5">The sequence shown here is derived from an EMBL/GenBank/DDBJ whole genome shotgun (WGS) entry which is preliminary data.</text>
</comment>
<dbReference type="Pfam" id="PF12833">
    <property type="entry name" value="HTH_18"/>
    <property type="match status" value="1"/>
</dbReference>
<evidence type="ECO:0000256" key="1">
    <source>
        <dbReference type="ARBA" id="ARBA00023015"/>
    </source>
</evidence>
<keyword evidence="1" id="KW-0805">Transcription regulation</keyword>
<keyword evidence="6" id="KW-1185">Reference proteome</keyword>
<evidence type="ECO:0000256" key="3">
    <source>
        <dbReference type="ARBA" id="ARBA00023163"/>
    </source>
</evidence>
<sequence length="292" mass="33390">MRRYRPVQPPTLQQPDLPDRYHYHEYLPSERLANYVACYWTSQFHGQSTPHLHRVIPDGCVDIIFDLQAGAFASGAFVTGLMTSYEVMPLAGPQSMFGIRFFVEEADRFFRFPVAEVSAAHVFLQDLWGMEALWAMERILEAANTAERIARVEQMLMQCLNRDRPPTNSLLLTSMQYMYEQRGTLSIAALADKVAYSERNVRRLFQQAFGVGPKELMRIIQFQSLLQMLSRNQALPFVEAALQCGYYDQSHVIKSFRAFYGEPPSGVFAQPQRTGVQVQQSPEAVRFLQSGN</sequence>
<dbReference type="RefSeq" id="WP_122963051.1">
    <property type="nucleotide sequence ID" value="NZ_BJMH01000001.1"/>
</dbReference>
<keyword evidence="2" id="KW-0238">DNA-binding</keyword>
<dbReference type="InterPro" id="IPR018060">
    <property type="entry name" value="HTH_AraC"/>
</dbReference>
<protein>
    <submittedName>
        <fullName evidence="5">AraC family transcriptional regulator</fullName>
    </submittedName>
</protein>
<evidence type="ECO:0000313" key="5">
    <source>
        <dbReference type="EMBL" id="GEB30793.1"/>
    </source>
</evidence>